<dbReference type="PANTHER" id="PTHR43156:SF2">
    <property type="entry name" value="STAGE II SPORULATION PROTEIN E"/>
    <property type="match status" value="1"/>
</dbReference>
<dbReference type="Pfam" id="PF07228">
    <property type="entry name" value="SpoIIE"/>
    <property type="match status" value="1"/>
</dbReference>
<evidence type="ECO:0000259" key="2">
    <source>
        <dbReference type="SMART" id="SM00331"/>
    </source>
</evidence>
<proteinExistence type="predicted"/>
<dbReference type="SMART" id="SM00331">
    <property type="entry name" value="PP2C_SIG"/>
    <property type="match status" value="1"/>
</dbReference>
<dbReference type="OrthoDB" id="118142at2"/>
<dbReference type="SUPFAM" id="SSF81606">
    <property type="entry name" value="PP2C-like"/>
    <property type="match status" value="1"/>
</dbReference>
<comment type="caution">
    <text evidence="3">The sequence shown here is derived from an EMBL/GenBank/DDBJ whole genome shotgun (WGS) entry which is preliminary data.</text>
</comment>
<dbReference type="Proteomes" id="UP000249341">
    <property type="component" value="Unassembled WGS sequence"/>
</dbReference>
<sequence>MIDLFEAAGSLRGAYADVGWAATTLGPPAAWSPTLQTAVDLALRSKYPVTLFWGDEFRLIYNEAYVPMIGDKHPSALGAPTADVFPEIWDVIGPMLESVRSSRQATMADNLLLMMDRHGFTEETYFTFCYSPIVGPSGEVEGMIDIATETTSQILAHRRLEVVARLTDALAAAGGPGNIAERALTVLRSAPADLPEVTIRLGPVVDVPGTESVRISDDPVAALDVRLSEHLHADEAYLGFVRLIGAALTQAFTRAQVRLAEQRMSEALQHSLLTAPVRAANLDIAVRYRSAAHWAQIGGDWYDSFQLPDGSLAMVVGDVTGHDRDAAAVMAQMRNLLRGVAYGQDRSPARILTALDVAMRGLGVGSFASALLVRLLPGRMWWSSAGHLPPATIQPDGRVTLLHTSPETLLGFNPATVRQDHTTELAPGTTVVLYTDGLVERRHQIIDAGLAKLVATLTDRQDLSPGEICDLLLAEHAGGDDDVALLVFRVLA</sequence>
<evidence type="ECO:0000256" key="1">
    <source>
        <dbReference type="ARBA" id="ARBA00022801"/>
    </source>
</evidence>
<dbReference type="GO" id="GO:0016791">
    <property type="term" value="F:phosphatase activity"/>
    <property type="evidence" value="ECO:0007669"/>
    <property type="project" value="TreeGrafter"/>
</dbReference>
<name>A0A327Z9G6_9ACTN</name>
<dbReference type="PANTHER" id="PTHR43156">
    <property type="entry name" value="STAGE II SPORULATION PROTEIN E-RELATED"/>
    <property type="match status" value="1"/>
</dbReference>
<dbReference type="InterPro" id="IPR052016">
    <property type="entry name" value="Bact_Sigma-Reg"/>
</dbReference>
<organism evidence="3 4">
    <name type="scientific">Actinoplanes lutulentus</name>
    <dbReference type="NCBI Taxonomy" id="1287878"/>
    <lineage>
        <taxon>Bacteria</taxon>
        <taxon>Bacillati</taxon>
        <taxon>Actinomycetota</taxon>
        <taxon>Actinomycetes</taxon>
        <taxon>Micromonosporales</taxon>
        <taxon>Micromonosporaceae</taxon>
        <taxon>Actinoplanes</taxon>
    </lineage>
</organism>
<dbReference type="EMBL" id="QLMJ01000009">
    <property type="protein sequence ID" value="RAK35720.1"/>
    <property type="molecule type" value="Genomic_DNA"/>
</dbReference>
<evidence type="ECO:0000313" key="3">
    <source>
        <dbReference type="EMBL" id="RAK35720.1"/>
    </source>
</evidence>
<keyword evidence="4" id="KW-1185">Reference proteome</keyword>
<dbReference type="RefSeq" id="WP_111650723.1">
    <property type="nucleotide sequence ID" value="NZ_JACHWI010000006.1"/>
</dbReference>
<dbReference type="InterPro" id="IPR001932">
    <property type="entry name" value="PPM-type_phosphatase-like_dom"/>
</dbReference>
<dbReference type="AlphaFoldDB" id="A0A327Z9G6"/>
<keyword evidence="1" id="KW-0378">Hydrolase</keyword>
<dbReference type="InterPro" id="IPR036457">
    <property type="entry name" value="PPM-type-like_dom_sf"/>
</dbReference>
<gene>
    <name evidence="3" type="ORF">B0I29_109194</name>
</gene>
<accession>A0A327Z9G6</accession>
<dbReference type="Gene3D" id="3.30.450.20">
    <property type="entry name" value="PAS domain"/>
    <property type="match status" value="1"/>
</dbReference>
<reference evidence="3 4" key="1">
    <citation type="submission" date="2018-06" db="EMBL/GenBank/DDBJ databases">
        <title>Genomic Encyclopedia of Type Strains, Phase III (KMG-III): the genomes of soil and plant-associated and newly described type strains.</title>
        <authorList>
            <person name="Whitman W."/>
        </authorList>
    </citation>
    <scope>NUCLEOTIDE SEQUENCE [LARGE SCALE GENOMIC DNA]</scope>
    <source>
        <strain evidence="3 4">CGMCC 4.7090</strain>
    </source>
</reference>
<feature type="domain" description="PPM-type phosphatase" evidence="2">
    <location>
        <begin position="279"/>
        <end position="490"/>
    </location>
</feature>
<dbReference type="Gene3D" id="3.60.40.10">
    <property type="entry name" value="PPM-type phosphatase domain"/>
    <property type="match status" value="1"/>
</dbReference>
<protein>
    <submittedName>
        <fullName evidence="3">Serine phosphatase RsbU (Regulator of sigma subunit)</fullName>
    </submittedName>
</protein>
<evidence type="ECO:0000313" key="4">
    <source>
        <dbReference type="Proteomes" id="UP000249341"/>
    </source>
</evidence>